<reference evidence="1" key="2">
    <citation type="submission" date="2021-10" db="EMBL/GenBank/DDBJ databases">
        <title>Phylogenomics reveals ancestral predisposition of the termite-cultivated fungus Termitomyces towards a domesticated lifestyle.</title>
        <authorList>
            <person name="Auxier B."/>
            <person name="Grum-Grzhimaylo A."/>
            <person name="Cardenas M.E."/>
            <person name="Lodge J.D."/>
            <person name="Laessoe T."/>
            <person name="Pedersen O."/>
            <person name="Smith M.E."/>
            <person name="Kuyper T.W."/>
            <person name="Franco-Molano E.A."/>
            <person name="Baroni T.J."/>
            <person name="Aanen D.K."/>
        </authorList>
    </citation>
    <scope>NUCLEOTIDE SEQUENCE</scope>
    <source>
        <strain evidence="1">D49</strain>
    </source>
</reference>
<keyword evidence="2" id="KW-1185">Reference proteome</keyword>
<reference evidence="1" key="1">
    <citation type="submission" date="2021-02" db="EMBL/GenBank/DDBJ databases">
        <authorList>
            <person name="Nieuwenhuis M."/>
            <person name="Van De Peppel L.J.J."/>
        </authorList>
    </citation>
    <scope>NUCLEOTIDE SEQUENCE</scope>
    <source>
        <strain evidence="1">D49</strain>
    </source>
</reference>
<gene>
    <name evidence="1" type="ORF">H0H81_004319</name>
</gene>
<dbReference type="Proteomes" id="UP000717328">
    <property type="component" value="Unassembled WGS sequence"/>
</dbReference>
<sequence length="99" mass="10883">MTQKGKQRLQELPESDNVLFSDDWRAQLQLDEDGCVVVSSDEETVVSSEDEGPSATEHAFALAAKLSLHGEPLESSARRGKHQAYVVPNGQVPGVYQTW</sequence>
<accession>A0A9P7K1B0</accession>
<name>A0A9P7K1B0_9AGAR</name>
<protein>
    <submittedName>
        <fullName evidence="1">Uncharacterized protein</fullName>
    </submittedName>
</protein>
<dbReference type="EMBL" id="JABCKI010006817">
    <property type="protein sequence ID" value="KAG5633941.1"/>
    <property type="molecule type" value="Genomic_DNA"/>
</dbReference>
<organism evidence="1 2">
    <name type="scientific">Sphagnurus paluster</name>
    <dbReference type="NCBI Taxonomy" id="117069"/>
    <lineage>
        <taxon>Eukaryota</taxon>
        <taxon>Fungi</taxon>
        <taxon>Dikarya</taxon>
        <taxon>Basidiomycota</taxon>
        <taxon>Agaricomycotina</taxon>
        <taxon>Agaricomycetes</taxon>
        <taxon>Agaricomycetidae</taxon>
        <taxon>Agaricales</taxon>
        <taxon>Tricholomatineae</taxon>
        <taxon>Lyophyllaceae</taxon>
        <taxon>Sphagnurus</taxon>
    </lineage>
</organism>
<evidence type="ECO:0000313" key="1">
    <source>
        <dbReference type="EMBL" id="KAG5633941.1"/>
    </source>
</evidence>
<comment type="caution">
    <text evidence="1">The sequence shown here is derived from an EMBL/GenBank/DDBJ whole genome shotgun (WGS) entry which is preliminary data.</text>
</comment>
<evidence type="ECO:0000313" key="2">
    <source>
        <dbReference type="Proteomes" id="UP000717328"/>
    </source>
</evidence>
<proteinExistence type="predicted"/>
<dbReference type="AlphaFoldDB" id="A0A9P7K1B0"/>